<evidence type="ECO:0000313" key="3">
    <source>
        <dbReference type="EMBL" id="CAH0415961.1"/>
    </source>
</evidence>
<dbReference type="InterPro" id="IPR025580">
    <property type="entry name" value="Gp46"/>
</dbReference>
<dbReference type="RefSeq" id="WP_230096031.1">
    <property type="nucleotide sequence ID" value="NZ_CAKKNS010000001.1"/>
</dbReference>
<dbReference type="Pfam" id="PF14265">
    <property type="entry name" value="DUF4355"/>
    <property type="match status" value="1"/>
</dbReference>
<protein>
    <recommendedName>
        <fullName evidence="5">DUF4355 domain-containing protein</fullName>
    </recommendedName>
</protein>
<keyword evidence="4" id="KW-1185">Reference proteome</keyword>
<accession>A0ABM8Z432</accession>
<keyword evidence="1" id="KW-0175">Coiled coil</keyword>
<dbReference type="EMBL" id="CAKKNS010000001">
    <property type="protein sequence ID" value="CAH0415961.1"/>
    <property type="molecule type" value="Genomic_DNA"/>
</dbReference>
<evidence type="ECO:0008006" key="5">
    <source>
        <dbReference type="Google" id="ProtNLM"/>
    </source>
</evidence>
<organism evidence="3 4">
    <name type="scientific">Periweissella fabaria</name>
    <dbReference type="NCBI Taxonomy" id="546157"/>
    <lineage>
        <taxon>Bacteria</taxon>
        <taxon>Bacillati</taxon>
        <taxon>Bacillota</taxon>
        <taxon>Bacilli</taxon>
        <taxon>Lactobacillales</taxon>
        <taxon>Lactobacillaceae</taxon>
        <taxon>Periweissella</taxon>
    </lineage>
</organism>
<name>A0ABM8Z432_9LACO</name>
<feature type="compositionally biased region" description="Acidic residues" evidence="2">
    <location>
        <begin position="1"/>
        <end position="10"/>
    </location>
</feature>
<proteinExistence type="predicted"/>
<evidence type="ECO:0000256" key="1">
    <source>
        <dbReference type="SAM" id="Coils"/>
    </source>
</evidence>
<comment type="caution">
    <text evidence="3">The sequence shown here is derived from an EMBL/GenBank/DDBJ whole genome shotgun (WGS) entry which is preliminary data.</text>
</comment>
<evidence type="ECO:0000256" key="2">
    <source>
        <dbReference type="SAM" id="MobiDB-lite"/>
    </source>
</evidence>
<evidence type="ECO:0000313" key="4">
    <source>
        <dbReference type="Proteomes" id="UP000789707"/>
    </source>
</evidence>
<feature type="region of interest" description="Disordered" evidence="2">
    <location>
        <begin position="1"/>
        <end position="29"/>
    </location>
</feature>
<reference evidence="3 4" key="1">
    <citation type="submission" date="2021-11" db="EMBL/GenBank/DDBJ databases">
        <authorList>
            <person name="Depoorter E."/>
        </authorList>
    </citation>
    <scope>NUCLEOTIDE SEQUENCE [LARGE SCALE GENOMIC DNA]</scope>
    <source>
        <strain evidence="3 4">LMG 24289</strain>
    </source>
</reference>
<feature type="region of interest" description="Disordered" evidence="2">
    <location>
        <begin position="146"/>
        <end position="172"/>
    </location>
</feature>
<sequence length="172" mass="19165">MADDLTPTPEEEPKVDEPETLTLTQRELDSLVDKRTSKALETAKGKWQEKWEAETQAKVSKAEELAKMNAAERKAAEDKAKLDALNKREQELNMREYRYEAKAQLEEQGLPEKFVDMVLSDDAETTKNNITSLKAEFDKSIEAAVNERLKGSTPSAGGKTDTKSDMSSALGL</sequence>
<dbReference type="Proteomes" id="UP000789707">
    <property type="component" value="Unassembled WGS sequence"/>
</dbReference>
<gene>
    <name evidence="3" type="ORF">WFA24289_00260</name>
</gene>
<feature type="coiled-coil region" evidence="1">
    <location>
        <begin position="61"/>
        <end position="107"/>
    </location>
</feature>